<organism evidence="9 10">
    <name type="scientific">Megalops atlanticus</name>
    <name type="common">Tarpon</name>
    <name type="synonym">Clupea gigantea</name>
    <dbReference type="NCBI Taxonomy" id="7932"/>
    <lineage>
        <taxon>Eukaryota</taxon>
        <taxon>Metazoa</taxon>
        <taxon>Chordata</taxon>
        <taxon>Craniata</taxon>
        <taxon>Vertebrata</taxon>
        <taxon>Euteleostomi</taxon>
        <taxon>Actinopterygii</taxon>
        <taxon>Neopterygii</taxon>
        <taxon>Teleostei</taxon>
        <taxon>Elopiformes</taxon>
        <taxon>Megalopidae</taxon>
        <taxon>Megalops</taxon>
    </lineage>
</organism>
<dbReference type="EMBL" id="JAFDVH010000002">
    <property type="protein sequence ID" value="KAG7487916.1"/>
    <property type="molecule type" value="Genomic_DNA"/>
</dbReference>
<dbReference type="InterPro" id="IPR037579">
    <property type="entry name" value="FIB_ANG-like"/>
</dbReference>
<comment type="subcellular location">
    <subcellularLocation>
        <location evidence="1">Secreted</location>
    </subcellularLocation>
</comment>
<dbReference type="InterPro" id="IPR014716">
    <property type="entry name" value="Fibrinogen_a/b/g_C_1"/>
</dbReference>
<dbReference type="Proteomes" id="UP001046870">
    <property type="component" value="Chromosome 2"/>
</dbReference>
<dbReference type="SMART" id="SM00186">
    <property type="entry name" value="FBG"/>
    <property type="match status" value="1"/>
</dbReference>
<dbReference type="GO" id="GO:0072377">
    <property type="term" value="P:blood coagulation, common pathway"/>
    <property type="evidence" value="ECO:0007669"/>
    <property type="project" value="TreeGrafter"/>
</dbReference>
<dbReference type="InterPro" id="IPR002181">
    <property type="entry name" value="Fibrinogen_a/b/g_C_dom"/>
</dbReference>
<protein>
    <recommendedName>
        <fullName evidence="8">Fibrinogen C-terminal domain-containing protein</fullName>
    </recommendedName>
</protein>
<dbReference type="PANTHER" id="PTHR47221">
    <property type="entry name" value="FIBRINOGEN ALPHA CHAIN"/>
    <property type="match status" value="1"/>
</dbReference>
<comment type="caution">
    <text evidence="9">The sequence shown here is derived from an EMBL/GenBank/DDBJ whole genome shotgun (WGS) entry which is preliminary data.</text>
</comment>
<dbReference type="InterPro" id="IPR020837">
    <property type="entry name" value="Fibrinogen_CS"/>
</dbReference>
<evidence type="ECO:0000313" key="9">
    <source>
        <dbReference type="EMBL" id="KAG7487916.1"/>
    </source>
</evidence>
<keyword evidence="7" id="KW-0732">Signal</keyword>
<proteinExistence type="predicted"/>
<dbReference type="GO" id="GO:0042730">
    <property type="term" value="P:fibrinolysis"/>
    <property type="evidence" value="ECO:0007669"/>
    <property type="project" value="TreeGrafter"/>
</dbReference>
<feature type="domain" description="Fibrinogen C-terminal" evidence="8">
    <location>
        <begin position="228"/>
        <end position="450"/>
    </location>
</feature>
<dbReference type="GO" id="GO:0070527">
    <property type="term" value="P:platelet aggregation"/>
    <property type="evidence" value="ECO:0007669"/>
    <property type="project" value="TreeGrafter"/>
</dbReference>
<dbReference type="InterPro" id="IPR036056">
    <property type="entry name" value="Fibrinogen-like_C"/>
</dbReference>
<evidence type="ECO:0000259" key="8">
    <source>
        <dbReference type="PROSITE" id="PS51406"/>
    </source>
</evidence>
<evidence type="ECO:0000256" key="7">
    <source>
        <dbReference type="SAM" id="SignalP"/>
    </source>
</evidence>
<keyword evidence="3" id="KW-1015">Disulfide bond</keyword>
<evidence type="ECO:0000256" key="5">
    <source>
        <dbReference type="SAM" id="Coils"/>
    </source>
</evidence>
<evidence type="ECO:0000256" key="4">
    <source>
        <dbReference type="ARBA" id="ARBA00023180"/>
    </source>
</evidence>
<keyword evidence="10" id="KW-1185">Reference proteome</keyword>
<dbReference type="PROSITE" id="PS00514">
    <property type="entry name" value="FIBRINOGEN_C_1"/>
    <property type="match status" value="1"/>
</dbReference>
<dbReference type="SUPFAM" id="SSF56496">
    <property type="entry name" value="Fibrinogen C-terminal domain-like"/>
    <property type="match status" value="1"/>
</dbReference>
<dbReference type="OrthoDB" id="6145874at2759"/>
<dbReference type="NCBIfam" id="NF040941">
    <property type="entry name" value="GGGWT_bact"/>
    <property type="match status" value="1"/>
</dbReference>
<keyword evidence="5" id="KW-0175">Coiled coil</keyword>
<dbReference type="AlphaFoldDB" id="A0A9D3QCF3"/>
<evidence type="ECO:0000256" key="6">
    <source>
        <dbReference type="SAM" id="MobiDB-lite"/>
    </source>
</evidence>
<keyword evidence="4" id="KW-0325">Glycoprotein</keyword>
<dbReference type="Gene3D" id="3.90.215.10">
    <property type="entry name" value="Gamma Fibrinogen, chain A, domain 1"/>
    <property type="match status" value="1"/>
</dbReference>
<dbReference type="PROSITE" id="PS51406">
    <property type="entry name" value="FIBRINOGEN_C_2"/>
    <property type="match status" value="1"/>
</dbReference>
<dbReference type="Pfam" id="PF00147">
    <property type="entry name" value="Fibrinogen_C"/>
    <property type="match status" value="1"/>
</dbReference>
<evidence type="ECO:0000256" key="2">
    <source>
        <dbReference type="ARBA" id="ARBA00022525"/>
    </source>
</evidence>
<dbReference type="CDD" id="cd00087">
    <property type="entry name" value="FReD"/>
    <property type="match status" value="1"/>
</dbReference>
<reference evidence="9" key="1">
    <citation type="submission" date="2021-01" db="EMBL/GenBank/DDBJ databases">
        <authorList>
            <person name="Zahm M."/>
            <person name="Roques C."/>
            <person name="Cabau C."/>
            <person name="Klopp C."/>
            <person name="Donnadieu C."/>
            <person name="Jouanno E."/>
            <person name="Lampietro C."/>
            <person name="Louis A."/>
            <person name="Herpin A."/>
            <person name="Echchiki A."/>
            <person name="Berthelot C."/>
            <person name="Parey E."/>
            <person name="Roest-Crollius H."/>
            <person name="Braasch I."/>
            <person name="Postlethwait J."/>
            <person name="Bobe J."/>
            <person name="Montfort J."/>
            <person name="Bouchez O."/>
            <person name="Begum T."/>
            <person name="Mejri S."/>
            <person name="Adams A."/>
            <person name="Chen W.-J."/>
            <person name="Guiguen Y."/>
        </authorList>
    </citation>
    <scope>NUCLEOTIDE SEQUENCE</scope>
    <source>
        <strain evidence="9">YG-15Mar2019-1</strain>
        <tissue evidence="9">Brain</tissue>
    </source>
</reference>
<feature type="signal peptide" evidence="7">
    <location>
        <begin position="1"/>
        <end position="20"/>
    </location>
</feature>
<evidence type="ECO:0000256" key="1">
    <source>
        <dbReference type="ARBA" id="ARBA00004613"/>
    </source>
</evidence>
<evidence type="ECO:0000313" key="10">
    <source>
        <dbReference type="Proteomes" id="UP001046870"/>
    </source>
</evidence>
<dbReference type="GO" id="GO:0005201">
    <property type="term" value="F:extracellular matrix structural constituent"/>
    <property type="evidence" value="ECO:0007669"/>
    <property type="project" value="TreeGrafter"/>
</dbReference>
<gene>
    <name evidence="9" type="ORF">MATL_G00028430</name>
</gene>
<evidence type="ECO:0000256" key="3">
    <source>
        <dbReference type="ARBA" id="ARBA00023157"/>
    </source>
</evidence>
<dbReference type="GO" id="GO:0005577">
    <property type="term" value="C:fibrinogen complex"/>
    <property type="evidence" value="ECO:0007669"/>
    <property type="project" value="TreeGrafter"/>
</dbReference>
<dbReference type="GO" id="GO:0030674">
    <property type="term" value="F:protein-macromolecule adaptor activity"/>
    <property type="evidence" value="ECO:0007669"/>
    <property type="project" value="TreeGrafter"/>
</dbReference>
<keyword evidence="2" id="KW-0964">Secreted</keyword>
<dbReference type="GO" id="GO:0034116">
    <property type="term" value="P:positive regulation of heterotypic cell-cell adhesion"/>
    <property type="evidence" value="ECO:0007669"/>
    <property type="project" value="TreeGrafter"/>
</dbReference>
<feature type="coiled-coil region" evidence="5">
    <location>
        <begin position="90"/>
        <end position="145"/>
    </location>
</feature>
<name>A0A9D3QCF3_MEGAT</name>
<dbReference type="PANTHER" id="PTHR47221:SF5">
    <property type="entry name" value="FIBRINOGEN C-TERMINAL DOMAIN-CONTAINING PROTEIN"/>
    <property type="match status" value="1"/>
</dbReference>
<feature type="region of interest" description="Disordered" evidence="6">
    <location>
        <begin position="212"/>
        <end position="231"/>
    </location>
</feature>
<feature type="chain" id="PRO_5039130981" description="Fibrinogen C-terminal domain-containing protein" evidence="7">
    <location>
        <begin position="21"/>
        <end position="455"/>
    </location>
</feature>
<accession>A0A9D3QCF3</accession>
<sequence length="455" mass="52059">MKIALTNLMFYMTMLTSVVSNYPFERKAAAGKEKKAQYASWDDMNVIAHGLLQLGHGLKEHVDKTKGQMRDISIKLRSFNSTVIELGKQTQRLQEDGEALKAKARGLEERENQVLNISSELWERAEELQKDRQKVHERIGKLEEKVDGMLQGEGLEIVNNTDAHVIHRLLAAQSRRIDDLMERIRQQQEKLEKQSVRIRALHNQIKESRSLRRKTEEAALSRSTAQGDSSKRVASDCHELFLQGESISGVYIIQPVNSQPFEVFCQMTSEGGWTVIQRRQDGSLDFDQVWQAYRNGFGNLNGEFWLGLEKIHTLSKQGDYILEVEISDWKDESQSIRYSFRLGGEESNYALFLKEGSSANLESALSTDPSGLPFSTQDRDNDQKMDTNCAKHLSGGWWFSNCGQSNLNGKYFSSPPPKQRHQRKQGVFWKTWRGRYYPLKSTTMKIAPAGIDYEP</sequence>